<dbReference type="STRING" id="444597.BST26_05960"/>
<reference evidence="4 5" key="1">
    <citation type="submission" date="2016-12" db="EMBL/GenBank/DDBJ databases">
        <title>The new phylogeny of genus Mycobacterium.</title>
        <authorList>
            <person name="Tortoli E."/>
            <person name="Trovato A."/>
            <person name="Cirillo D.M."/>
        </authorList>
    </citation>
    <scope>NUCLEOTIDE SEQUENCE [LARGE SCALE GENOMIC DNA]</scope>
    <source>
        <strain evidence="4 5">DSM 45130</strain>
    </source>
</reference>
<feature type="chain" id="PRO_5044292468" description="M23ase beta-sheet core domain-containing protein" evidence="2">
    <location>
        <begin position="44"/>
        <end position="282"/>
    </location>
</feature>
<feature type="domain" description="M23ase beta-sheet core" evidence="3">
    <location>
        <begin position="167"/>
        <end position="260"/>
    </location>
</feature>
<feature type="signal peptide" evidence="2">
    <location>
        <begin position="1"/>
        <end position="43"/>
    </location>
</feature>
<dbReference type="InterPro" id="IPR016047">
    <property type="entry name" value="M23ase_b-sheet_dom"/>
</dbReference>
<evidence type="ECO:0000259" key="3">
    <source>
        <dbReference type="Pfam" id="PF01551"/>
    </source>
</evidence>
<keyword evidence="5" id="KW-1185">Reference proteome</keyword>
<accession>A0A1X0DIZ8</accession>
<dbReference type="InterPro" id="IPR011055">
    <property type="entry name" value="Dup_hybrid_motif"/>
</dbReference>
<dbReference type="InterPro" id="IPR050570">
    <property type="entry name" value="Cell_wall_metabolism_enzyme"/>
</dbReference>
<protein>
    <recommendedName>
        <fullName evidence="3">M23ase beta-sheet core domain-containing protein</fullName>
    </recommendedName>
</protein>
<evidence type="ECO:0000256" key="1">
    <source>
        <dbReference type="SAM" id="MobiDB-lite"/>
    </source>
</evidence>
<dbReference type="PANTHER" id="PTHR21666">
    <property type="entry name" value="PEPTIDASE-RELATED"/>
    <property type="match status" value="1"/>
</dbReference>
<organism evidence="4 5">
    <name type="scientific">Mycolicibacterium insubricum</name>
    <dbReference type="NCBI Taxonomy" id="444597"/>
    <lineage>
        <taxon>Bacteria</taxon>
        <taxon>Bacillati</taxon>
        <taxon>Actinomycetota</taxon>
        <taxon>Actinomycetes</taxon>
        <taxon>Mycobacteriales</taxon>
        <taxon>Mycobacteriaceae</taxon>
        <taxon>Mycolicibacterium</taxon>
    </lineage>
</organism>
<dbReference type="CDD" id="cd12797">
    <property type="entry name" value="M23_peptidase"/>
    <property type="match status" value="1"/>
</dbReference>
<dbReference type="RefSeq" id="WP_197913099.1">
    <property type="nucleotide sequence ID" value="NZ_AP022618.1"/>
</dbReference>
<proteinExistence type="predicted"/>
<dbReference type="GO" id="GO:0004222">
    <property type="term" value="F:metalloendopeptidase activity"/>
    <property type="evidence" value="ECO:0007669"/>
    <property type="project" value="TreeGrafter"/>
</dbReference>
<evidence type="ECO:0000313" key="5">
    <source>
        <dbReference type="Proteomes" id="UP000192801"/>
    </source>
</evidence>
<feature type="compositionally biased region" description="Low complexity" evidence="1">
    <location>
        <begin position="133"/>
        <end position="149"/>
    </location>
</feature>
<gene>
    <name evidence="4" type="ORF">BST26_05960</name>
</gene>
<dbReference type="AlphaFoldDB" id="A0A1X0DIZ8"/>
<name>A0A1X0DIZ8_9MYCO</name>
<keyword evidence="2" id="KW-0732">Signal</keyword>
<dbReference type="Proteomes" id="UP000192801">
    <property type="component" value="Unassembled WGS sequence"/>
</dbReference>
<dbReference type="Gene3D" id="2.70.70.10">
    <property type="entry name" value="Glucose Permease (Domain IIA)"/>
    <property type="match status" value="1"/>
</dbReference>
<dbReference type="PANTHER" id="PTHR21666:SF270">
    <property type="entry name" value="MUREIN HYDROLASE ACTIVATOR ENVC"/>
    <property type="match status" value="1"/>
</dbReference>
<dbReference type="Pfam" id="PF01551">
    <property type="entry name" value="Peptidase_M23"/>
    <property type="match status" value="1"/>
</dbReference>
<feature type="region of interest" description="Disordered" evidence="1">
    <location>
        <begin position="132"/>
        <end position="151"/>
    </location>
</feature>
<dbReference type="SUPFAM" id="SSF51261">
    <property type="entry name" value="Duplicated hybrid motif"/>
    <property type="match status" value="1"/>
</dbReference>
<sequence>MFDRSSISTATTARRPHLLRSVTAGLAAALAVPALVLAAPANAETGTVKVKTQKMTDSTLKSTQKGWYSVGDKLNLVCHKRGQSVQGYFSRYLPNGGWDNLWYRTADGHYVADVDIETGTQNALGPECSALDNPAPTSNAAPAPTAGGSLRLPLNNVAQGRGFGGSGHNGIDYPTPVGTPVYAAADGTVTFAGDGRNNSWMGWQAGNCILLKHSDKYTGYAHLNNGGIKVSNGQAVKKGQLIGYTGSTGNSTGPHLHFEVLPLRPDFKNGYAGRVDPAKYFG</sequence>
<comment type="caution">
    <text evidence="4">The sequence shown here is derived from an EMBL/GenBank/DDBJ whole genome shotgun (WGS) entry which is preliminary data.</text>
</comment>
<dbReference type="EMBL" id="MVHS01000009">
    <property type="protein sequence ID" value="ORA72172.1"/>
    <property type="molecule type" value="Genomic_DNA"/>
</dbReference>
<evidence type="ECO:0000256" key="2">
    <source>
        <dbReference type="SAM" id="SignalP"/>
    </source>
</evidence>
<evidence type="ECO:0000313" key="4">
    <source>
        <dbReference type="EMBL" id="ORA72172.1"/>
    </source>
</evidence>